<evidence type="ECO:0000256" key="5">
    <source>
        <dbReference type="SAM" id="MobiDB-lite"/>
    </source>
</evidence>
<evidence type="ECO:0000256" key="3">
    <source>
        <dbReference type="ARBA" id="ARBA00022989"/>
    </source>
</evidence>
<comment type="subcellular location">
    <subcellularLocation>
        <location evidence="1">Membrane</location>
        <topology evidence="1">Multi-pass membrane protein</topology>
    </subcellularLocation>
</comment>
<feature type="region of interest" description="Disordered" evidence="5">
    <location>
        <begin position="355"/>
        <end position="419"/>
    </location>
</feature>
<accession>M5UAI1</accession>
<keyword evidence="4 6" id="KW-0472">Membrane</keyword>
<feature type="compositionally biased region" description="Low complexity" evidence="5">
    <location>
        <begin position="373"/>
        <end position="386"/>
    </location>
</feature>
<evidence type="ECO:0000256" key="4">
    <source>
        <dbReference type="ARBA" id="ARBA00023136"/>
    </source>
</evidence>
<dbReference type="InterPro" id="IPR027359">
    <property type="entry name" value="Volt_channel_dom_sf"/>
</dbReference>
<organism evidence="7 8">
    <name type="scientific">Rhodopirellula sallentina SM41</name>
    <dbReference type="NCBI Taxonomy" id="1263870"/>
    <lineage>
        <taxon>Bacteria</taxon>
        <taxon>Pseudomonadati</taxon>
        <taxon>Planctomycetota</taxon>
        <taxon>Planctomycetia</taxon>
        <taxon>Pirellulales</taxon>
        <taxon>Pirellulaceae</taxon>
        <taxon>Rhodopirellula</taxon>
    </lineage>
</organism>
<name>M5UAI1_9BACT</name>
<evidence type="ECO:0000256" key="1">
    <source>
        <dbReference type="ARBA" id="ARBA00004141"/>
    </source>
</evidence>
<evidence type="ECO:0000256" key="6">
    <source>
        <dbReference type="SAM" id="Phobius"/>
    </source>
</evidence>
<keyword evidence="7" id="KW-0407">Ion channel</keyword>
<dbReference type="PATRIC" id="fig|1263870.3.peg.117"/>
<feature type="transmembrane region" description="Helical" evidence="6">
    <location>
        <begin position="104"/>
        <end position="125"/>
    </location>
</feature>
<dbReference type="GO" id="GO:0034220">
    <property type="term" value="P:monoatomic ion transmembrane transport"/>
    <property type="evidence" value="ECO:0007669"/>
    <property type="project" value="UniProtKB-KW"/>
</dbReference>
<dbReference type="RefSeq" id="WP_008673221.1">
    <property type="nucleotide sequence ID" value="NZ_ANOH01000007.1"/>
</dbReference>
<dbReference type="EMBL" id="ANOH01000007">
    <property type="protein sequence ID" value="EMI58430.1"/>
    <property type="molecule type" value="Genomic_DNA"/>
</dbReference>
<proteinExistence type="predicted"/>
<evidence type="ECO:0000313" key="7">
    <source>
        <dbReference type="EMBL" id="EMI58430.1"/>
    </source>
</evidence>
<evidence type="ECO:0000256" key="2">
    <source>
        <dbReference type="ARBA" id="ARBA00022692"/>
    </source>
</evidence>
<dbReference type="AlphaFoldDB" id="M5UAI1"/>
<dbReference type="Gene3D" id="1.20.120.350">
    <property type="entry name" value="Voltage-gated potassium channels. Chain C"/>
    <property type="match status" value="1"/>
</dbReference>
<comment type="caution">
    <text evidence="7">The sequence shown here is derived from an EMBL/GenBank/DDBJ whole genome shotgun (WGS) entry which is preliminary data.</text>
</comment>
<gene>
    <name evidence="7" type="ORF">RSSM_00105</name>
</gene>
<dbReference type="GO" id="GO:0016020">
    <property type="term" value="C:membrane"/>
    <property type="evidence" value="ECO:0007669"/>
    <property type="project" value="UniProtKB-SubCell"/>
</dbReference>
<feature type="transmembrane region" description="Helical" evidence="6">
    <location>
        <begin position="217"/>
        <end position="240"/>
    </location>
</feature>
<protein>
    <submittedName>
        <fullName evidence="7">Potassium channel protein</fullName>
    </submittedName>
</protein>
<dbReference type="Proteomes" id="UP000011885">
    <property type="component" value="Unassembled WGS sequence"/>
</dbReference>
<keyword evidence="2 6" id="KW-0812">Transmembrane</keyword>
<keyword evidence="7" id="KW-0813">Transport</keyword>
<sequence length="419" mass="46937">MLIHTRIAVLTAPLMFALAVAFLVSQAVLIVLWVDVPSIREKTIVSGDPANVSAESNTGDVETSEGDPAVPSGIDAIQQDADDEEWKARVVGPVSPTQVLFEQLAMGVMWLVWPVVIAESIYHWIIRPKTRSMRWFHFYSAVFCVCPSLRMCAKSAEMHGNLWLPGYGWQRPNRRLRRRLEQNFSVPMIGIALLILPVLIIEFLLKDQVARYQWLRVSLHIGTGVIWFAFAAEFILMVSIAEKKLDYVRKHWVDLAIIALPFFSFLRSMQAVRGTRLAKLAKLPQLTKLARAYRLRGTVLKAFRALVLLDVSARLFRKTPEKQLVRLREELRVTQREARLIRLLIARLEREINSQDGPDSGSLDSDRPDDLESPGSSSSPGSSASPDETDGAFDSTGHAEMIRGVNRGERSPGEISGSA</sequence>
<reference evidence="7 8" key="1">
    <citation type="journal article" date="2013" name="Mar. Genomics">
        <title>Expression of sulfatases in Rhodopirellula baltica and the diversity of sulfatases in the genus Rhodopirellula.</title>
        <authorList>
            <person name="Wegner C.E."/>
            <person name="Richter-Heitmann T."/>
            <person name="Klindworth A."/>
            <person name="Klockow C."/>
            <person name="Richter M."/>
            <person name="Achstetter T."/>
            <person name="Glockner F.O."/>
            <person name="Harder J."/>
        </authorList>
    </citation>
    <scope>NUCLEOTIDE SEQUENCE [LARGE SCALE GENOMIC DNA]</scope>
    <source>
        <strain evidence="7 8">SM41</strain>
    </source>
</reference>
<feature type="transmembrane region" description="Helical" evidence="6">
    <location>
        <begin position="7"/>
        <end position="34"/>
    </location>
</feature>
<evidence type="ECO:0000313" key="8">
    <source>
        <dbReference type="Proteomes" id="UP000011885"/>
    </source>
</evidence>
<keyword evidence="7" id="KW-0406">Ion transport</keyword>
<keyword evidence="3 6" id="KW-1133">Transmembrane helix</keyword>
<feature type="transmembrane region" description="Helical" evidence="6">
    <location>
        <begin position="184"/>
        <end position="205"/>
    </location>
</feature>
<keyword evidence="8" id="KW-1185">Reference proteome</keyword>
<feature type="region of interest" description="Disordered" evidence="5">
    <location>
        <begin position="50"/>
        <end position="69"/>
    </location>
</feature>